<evidence type="ECO:0000313" key="4">
    <source>
        <dbReference type="Proteomes" id="UP000782843"/>
    </source>
</evidence>
<protein>
    <submittedName>
        <fullName evidence="3">Uncharacterized protein</fullName>
    </submittedName>
</protein>
<proteinExistence type="predicted"/>
<feature type="region of interest" description="Disordered" evidence="1">
    <location>
        <begin position="262"/>
        <end position="320"/>
    </location>
</feature>
<dbReference type="EMBL" id="JAGQLG010000207">
    <property type="protein sequence ID" value="MCA9382687.1"/>
    <property type="molecule type" value="Genomic_DNA"/>
</dbReference>
<comment type="caution">
    <text evidence="3">The sequence shown here is derived from an EMBL/GenBank/DDBJ whole genome shotgun (WGS) entry which is preliminary data.</text>
</comment>
<reference evidence="3" key="2">
    <citation type="journal article" date="2021" name="Microbiome">
        <title>Successional dynamics and alternative stable states in a saline activated sludge microbial community over 9 years.</title>
        <authorList>
            <person name="Wang Y."/>
            <person name="Ye J."/>
            <person name="Ju F."/>
            <person name="Liu L."/>
            <person name="Boyd J.A."/>
            <person name="Deng Y."/>
            <person name="Parks D.H."/>
            <person name="Jiang X."/>
            <person name="Yin X."/>
            <person name="Woodcroft B.J."/>
            <person name="Tyson G.W."/>
            <person name="Hugenholtz P."/>
            <person name="Polz M.F."/>
            <person name="Zhang T."/>
        </authorList>
    </citation>
    <scope>NUCLEOTIDE SEQUENCE</scope>
    <source>
        <strain evidence="3">HKST-UBA10</strain>
    </source>
</reference>
<feature type="transmembrane region" description="Helical" evidence="2">
    <location>
        <begin position="9"/>
        <end position="29"/>
    </location>
</feature>
<keyword evidence="2" id="KW-1133">Transmembrane helix</keyword>
<feature type="non-terminal residue" evidence="3">
    <location>
        <position position="393"/>
    </location>
</feature>
<keyword evidence="2" id="KW-0812">Transmembrane</keyword>
<name>A0A955L471_9BACT</name>
<keyword evidence="2" id="KW-0472">Membrane</keyword>
<feature type="compositionally biased region" description="Polar residues" evidence="1">
    <location>
        <begin position="284"/>
        <end position="293"/>
    </location>
</feature>
<accession>A0A955L471</accession>
<reference evidence="3" key="1">
    <citation type="submission" date="2020-04" db="EMBL/GenBank/DDBJ databases">
        <authorList>
            <person name="Zhang T."/>
        </authorList>
    </citation>
    <scope>NUCLEOTIDE SEQUENCE</scope>
    <source>
        <strain evidence="3">HKST-UBA10</strain>
    </source>
</reference>
<feature type="compositionally biased region" description="Low complexity" evidence="1">
    <location>
        <begin position="265"/>
        <end position="283"/>
    </location>
</feature>
<evidence type="ECO:0000256" key="1">
    <source>
        <dbReference type="SAM" id="MobiDB-lite"/>
    </source>
</evidence>
<evidence type="ECO:0000313" key="3">
    <source>
        <dbReference type="EMBL" id="MCA9382687.1"/>
    </source>
</evidence>
<evidence type="ECO:0000256" key="2">
    <source>
        <dbReference type="SAM" id="Phobius"/>
    </source>
</evidence>
<dbReference type="AlphaFoldDB" id="A0A955L471"/>
<feature type="compositionally biased region" description="Low complexity" evidence="1">
    <location>
        <begin position="300"/>
        <end position="314"/>
    </location>
</feature>
<organism evidence="3 4">
    <name type="scientific">Candidatus Dojkabacteria bacterium</name>
    <dbReference type="NCBI Taxonomy" id="2099670"/>
    <lineage>
        <taxon>Bacteria</taxon>
        <taxon>Candidatus Dojkabacteria</taxon>
    </lineage>
</organism>
<sequence length="393" mass="43561">MQVDAKKLFYYSLAVSFAFIGISALLANFSDSNFYRSGYKSASTKVLGSGDAPNSSFYIKLDQIPPATDQDRIIISGGKIQEAKVFLYRDDATTGILVSEDLTTESWSKNVELYNGVNRFKFKSVIDTSSGSNTNPLGVQANVNSDGTEISFSVEKLSSPLSVNFNYTKNPAPEGWVRIKAVFSKPLRTIPKLRLNQRGSIDIGEGVYMTGAGTNWYYDYLVHKENGDFYRNGTAQVSIVNAIDIYDRPLVDSSNDSFEIRASKETSTTSTPPESPSASIPESNQTMQDLSTKLNDDLQSKSSGNESSNDSSSKFDPPRIISVEPLNGLKRFSRSADIYLSVVYYRDPNDQSFNTKEYTVKGYNYDAKKNPIFVDFSRIDSDFKNATAVYGNE</sequence>
<gene>
    <name evidence="3" type="ORF">KC660_04770</name>
</gene>
<dbReference type="Proteomes" id="UP000782843">
    <property type="component" value="Unassembled WGS sequence"/>
</dbReference>